<gene>
    <name evidence="1" type="ORF">BDM02DRAFT_3262776</name>
</gene>
<reference evidence="1" key="1">
    <citation type="submission" date="2019-10" db="EMBL/GenBank/DDBJ databases">
        <authorList>
            <consortium name="DOE Joint Genome Institute"/>
            <person name="Kuo A."/>
            <person name="Miyauchi S."/>
            <person name="Kiss E."/>
            <person name="Drula E."/>
            <person name="Kohler A."/>
            <person name="Sanchez-Garcia M."/>
            <person name="Andreopoulos B."/>
            <person name="Barry K.W."/>
            <person name="Bonito G."/>
            <person name="Buee M."/>
            <person name="Carver A."/>
            <person name="Chen C."/>
            <person name="Cichocki N."/>
            <person name="Clum A."/>
            <person name="Culley D."/>
            <person name="Crous P.W."/>
            <person name="Fauchery L."/>
            <person name="Girlanda M."/>
            <person name="Hayes R."/>
            <person name="Keri Z."/>
            <person name="Labutti K."/>
            <person name="Lipzen A."/>
            <person name="Lombard V."/>
            <person name="Magnuson J."/>
            <person name="Maillard F."/>
            <person name="Morin E."/>
            <person name="Murat C."/>
            <person name="Nolan M."/>
            <person name="Ohm R."/>
            <person name="Pangilinan J."/>
            <person name="Pereira M."/>
            <person name="Perotto S."/>
            <person name="Peter M."/>
            <person name="Riley R."/>
            <person name="Sitrit Y."/>
            <person name="Stielow B."/>
            <person name="Szollosi G."/>
            <person name="Zifcakova L."/>
            <person name="Stursova M."/>
            <person name="Spatafora J.W."/>
            <person name="Tedersoo L."/>
            <person name="Vaario L.-M."/>
            <person name="Yamada A."/>
            <person name="Yan M."/>
            <person name="Wang P."/>
            <person name="Xu J."/>
            <person name="Bruns T."/>
            <person name="Baldrian P."/>
            <person name="Vilgalys R."/>
            <person name="Henrissat B."/>
            <person name="Grigoriev I.V."/>
            <person name="Hibbett D."/>
            <person name="Nagy L.G."/>
            <person name="Martin F.M."/>
        </authorList>
    </citation>
    <scope>NUCLEOTIDE SEQUENCE</scope>
    <source>
        <strain evidence="1">P2</strain>
    </source>
</reference>
<evidence type="ECO:0000313" key="1">
    <source>
        <dbReference type="EMBL" id="KAF9645629.1"/>
    </source>
</evidence>
<keyword evidence="2" id="KW-1185">Reference proteome</keyword>
<protein>
    <submittedName>
        <fullName evidence="1">Uncharacterized protein</fullName>
    </submittedName>
</protein>
<comment type="caution">
    <text evidence="1">The sequence shown here is derived from an EMBL/GenBank/DDBJ whole genome shotgun (WGS) entry which is preliminary data.</text>
</comment>
<name>A0ACB6Z7Y2_THEGA</name>
<accession>A0ACB6Z7Y2</accession>
<proteinExistence type="predicted"/>
<evidence type="ECO:0000313" key="2">
    <source>
        <dbReference type="Proteomes" id="UP000886501"/>
    </source>
</evidence>
<organism evidence="1 2">
    <name type="scientific">Thelephora ganbajun</name>
    <name type="common">Ganba fungus</name>
    <dbReference type="NCBI Taxonomy" id="370292"/>
    <lineage>
        <taxon>Eukaryota</taxon>
        <taxon>Fungi</taxon>
        <taxon>Dikarya</taxon>
        <taxon>Basidiomycota</taxon>
        <taxon>Agaricomycotina</taxon>
        <taxon>Agaricomycetes</taxon>
        <taxon>Thelephorales</taxon>
        <taxon>Thelephoraceae</taxon>
        <taxon>Thelephora</taxon>
    </lineage>
</organism>
<sequence>MARNSRKSQHKRSPAQEAQTRWMRGFRHHRPSKDEVKAFQLANPSSDAHSKRKLMHEVAKEKRCCLNSERREKRTKGKLRELKGKAEELEMAIKVTSGENEALRETLEELTGRNSELKQEVRRLTARFNSRVRREPQKIETAVQRALSSVFVTQQTTYQVKTPDGIIQNWAWSVILHLICVSDVPAAKTWTAFSCITEGLGITVEGSWSARSAGRIVLEGALAVEEMIVEDFANALACTLSGDGATHKVIPYMSRWAVMIPPQGLEPKDRFLGITPELNHTAATQVAGFKQRIQQFCDDYNASPFGTEHYFDPRKIWKKMTGYLSDHAADQKKVFQELAKYHSECDLELRGEVAMLLEDPDMELEIEQILDEKGEEMFREVGGAACWRELPEEERLRLGKKLIRDAEICLGERVLERLPDSEKREAISCYWSGCGMHKDLNAVKEGVDRMSAWWEKAGKVPPVALTNKLRAQTGLGSEVCRSDRGGVKLTNLVSALVRHKDPKKGQQDRFRTFCRKAIGTEVCFPDTSNTRYQCYTYAAAEILQHHQLYLDFLSFLATTKTSTPGELNNMEENIQRGITDTSTFTEIIVLALYDYNRFKQHIQNIIDHPHLLVSPRIDSTVASPDGQPWQDTNVIHKIEKIHPHYPDLEGALIAFFQGALNKLEKFTEEFKEGSPLSKATPEEHWLAFRQPTNDRNEGSLGLLRCMYRRFSNIKFGQLNARLMSKSVLGSLLNNVRLNPDVHGYMKNMSDDRRCHLRGAARKVDQSHAFSNFREEYANANDANMARKQAATDQKKKNTDERLKKLREFRPILNLKGKTIESARVEHMKTQLRWHRVIGGDSEIPLGFNHFKKEKLWDTVNQAVKRHQKKIGHKGDSDQTSTYIAPDPAQGDSHTAPGPAPDDVPDRGQCSHSLSSPIVETTIDNVVLGAPFDKDLNTVCDTLGLLPIDSIITMAHNLQRTEPPHLRIEAGCVWDRDNWSCAYDAVFMSFWSIYRESSPTWQSKWRQQAPKWGNFLGAAFDSLLAMAQDIWTSQVALSQEFTSLREAFCDELSQINPTYFRRHGTVPASVCRILGHVFGDTAEWEPHLNQVTACNRCGISTSNHCSFSLLGSTQLLDGYLNESDIGPFLPLQTAVTRYIQHVLWEPQRDHCSTCSGPLRVESLSIPEMTWLWVELCDLVSPIVPSSRLVFGLQHQRRVYTLQVVIYHGRNHFTMRFSDQPATWWKYDGRWRFGAPHVDHIEGEVDLLENDDRRAAFLLYRQTDL</sequence>
<reference evidence="1" key="2">
    <citation type="journal article" date="2020" name="Nat. Commun.">
        <title>Large-scale genome sequencing of mycorrhizal fungi provides insights into the early evolution of symbiotic traits.</title>
        <authorList>
            <person name="Miyauchi S."/>
            <person name="Kiss E."/>
            <person name="Kuo A."/>
            <person name="Drula E."/>
            <person name="Kohler A."/>
            <person name="Sanchez-Garcia M."/>
            <person name="Morin E."/>
            <person name="Andreopoulos B."/>
            <person name="Barry K.W."/>
            <person name="Bonito G."/>
            <person name="Buee M."/>
            <person name="Carver A."/>
            <person name="Chen C."/>
            <person name="Cichocki N."/>
            <person name="Clum A."/>
            <person name="Culley D."/>
            <person name="Crous P.W."/>
            <person name="Fauchery L."/>
            <person name="Girlanda M."/>
            <person name="Hayes R.D."/>
            <person name="Keri Z."/>
            <person name="LaButti K."/>
            <person name="Lipzen A."/>
            <person name="Lombard V."/>
            <person name="Magnuson J."/>
            <person name="Maillard F."/>
            <person name="Murat C."/>
            <person name="Nolan M."/>
            <person name="Ohm R.A."/>
            <person name="Pangilinan J."/>
            <person name="Pereira M.F."/>
            <person name="Perotto S."/>
            <person name="Peter M."/>
            <person name="Pfister S."/>
            <person name="Riley R."/>
            <person name="Sitrit Y."/>
            <person name="Stielow J.B."/>
            <person name="Szollosi G."/>
            <person name="Zifcakova L."/>
            <person name="Stursova M."/>
            <person name="Spatafora J.W."/>
            <person name="Tedersoo L."/>
            <person name="Vaario L.M."/>
            <person name="Yamada A."/>
            <person name="Yan M."/>
            <person name="Wang P."/>
            <person name="Xu J."/>
            <person name="Bruns T."/>
            <person name="Baldrian P."/>
            <person name="Vilgalys R."/>
            <person name="Dunand C."/>
            <person name="Henrissat B."/>
            <person name="Grigoriev I.V."/>
            <person name="Hibbett D."/>
            <person name="Nagy L.G."/>
            <person name="Martin F.M."/>
        </authorList>
    </citation>
    <scope>NUCLEOTIDE SEQUENCE</scope>
    <source>
        <strain evidence="1">P2</strain>
    </source>
</reference>
<dbReference type="Proteomes" id="UP000886501">
    <property type="component" value="Unassembled WGS sequence"/>
</dbReference>
<dbReference type="EMBL" id="MU118083">
    <property type="protein sequence ID" value="KAF9645629.1"/>
    <property type="molecule type" value="Genomic_DNA"/>
</dbReference>